<keyword evidence="2" id="KW-0812">Transmembrane</keyword>
<reference evidence="4 5" key="1">
    <citation type="submission" date="2023-08" db="EMBL/GenBank/DDBJ databases">
        <title>Nocardioides seae sp. nov., a bacterium isolated from a soil.</title>
        <authorList>
            <person name="Wang X."/>
        </authorList>
    </citation>
    <scope>NUCLEOTIDE SEQUENCE [LARGE SCALE GENOMIC DNA]</scope>
    <source>
        <strain evidence="4 5">YZH12</strain>
    </source>
</reference>
<dbReference type="EMBL" id="JAVYII010000011">
    <property type="protein sequence ID" value="MDT9595277.1"/>
    <property type="molecule type" value="Genomic_DNA"/>
</dbReference>
<dbReference type="Gene3D" id="3.40.50.410">
    <property type="entry name" value="von Willebrand factor, type A domain"/>
    <property type="match status" value="1"/>
</dbReference>
<dbReference type="SMART" id="SM00327">
    <property type="entry name" value="VWA"/>
    <property type="match status" value="1"/>
</dbReference>
<organism evidence="4 5">
    <name type="scientific">Nocardioides imazamoxiresistens</name>
    <dbReference type="NCBI Taxonomy" id="3231893"/>
    <lineage>
        <taxon>Bacteria</taxon>
        <taxon>Bacillati</taxon>
        <taxon>Actinomycetota</taxon>
        <taxon>Actinomycetes</taxon>
        <taxon>Propionibacteriales</taxon>
        <taxon>Nocardioidaceae</taxon>
        <taxon>Nocardioides</taxon>
    </lineage>
</organism>
<dbReference type="InterPro" id="IPR036465">
    <property type="entry name" value="vWFA_dom_sf"/>
</dbReference>
<dbReference type="InterPro" id="IPR002035">
    <property type="entry name" value="VWF_A"/>
</dbReference>
<evidence type="ECO:0000256" key="2">
    <source>
        <dbReference type="SAM" id="Phobius"/>
    </source>
</evidence>
<name>A0ABU3Q193_9ACTN</name>
<feature type="compositionally biased region" description="Acidic residues" evidence="1">
    <location>
        <begin position="599"/>
        <end position="617"/>
    </location>
</feature>
<dbReference type="SUPFAM" id="SSF53300">
    <property type="entry name" value="vWA-like"/>
    <property type="match status" value="1"/>
</dbReference>
<evidence type="ECO:0000256" key="1">
    <source>
        <dbReference type="SAM" id="MobiDB-lite"/>
    </source>
</evidence>
<keyword evidence="2" id="KW-0472">Membrane</keyword>
<accession>A0ABU3Q193</accession>
<keyword evidence="2" id="KW-1133">Transmembrane helix</keyword>
<dbReference type="Proteomes" id="UP001268542">
    <property type="component" value="Unassembled WGS sequence"/>
</dbReference>
<dbReference type="PROSITE" id="PS50234">
    <property type="entry name" value="VWFA"/>
    <property type="match status" value="1"/>
</dbReference>
<evidence type="ECO:0000259" key="3">
    <source>
        <dbReference type="PROSITE" id="PS50234"/>
    </source>
</evidence>
<dbReference type="Pfam" id="PF13519">
    <property type="entry name" value="VWA_2"/>
    <property type="match status" value="1"/>
</dbReference>
<proteinExistence type="predicted"/>
<keyword evidence="5" id="KW-1185">Reference proteome</keyword>
<feature type="domain" description="VWFA" evidence="3">
    <location>
        <begin position="64"/>
        <end position="246"/>
    </location>
</feature>
<sequence length="654" mass="66349">MTIDEHRSRPTATAATTVASGPLAVLLALLLSPGVALLPASTSAAAAPAAPSPAVADPDDDPARTVLVLDASGSMAEPTPDGSTRIEAARAAVTDVVNGLPDDAEVGLRVYGATVDTGDGACEDSQLVVPVGTGNRDDLRAAVAAYEPLGETPIAYALQQAAADLGPEGERSIVLVSDGEATCDPDPCTVAGQIAESGVDLRVDVVGLDVDGDARAQLRCVAAAAGGTYVDAADAGEIAEGIRGATERALNPFALDGTPIEGGPSLEEATDVGAGVWVDEISADADRWFRYERTYPDSTVHVAAATLGTTDDAADRVVVETLGGPDLSCGSGSDLKQLNTARIVAAGASAGPLSRFNPEECSGDAVWIRVERDFSTLTDGIAPYRLQVVEEPPAENLDELPERTSAFDAEVSAPLPGDATPITPGYSFASAAETTTGTYAASVVPGETHVYRVRLEAGQSLQVGVSVPPQTEAARQALGGGYRPADVQLYNPLGGHLTTPSAASASGRATSDAGEELTTATAAVTYRNRTGSLDAEGLAGWYYVVYAVDAADVGVEQPYELSLEVVGEPAGQPTYPDGQEVLGLDGPGTVEQAEKDAEGSGEADDTEGPGEDRDAAEDGTSGGAPVAVLVSAGLGAAGLVCVVAGFLVLRRRRG</sequence>
<evidence type="ECO:0000313" key="5">
    <source>
        <dbReference type="Proteomes" id="UP001268542"/>
    </source>
</evidence>
<gene>
    <name evidence="4" type="ORF">RDV89_19475</name>
</gene>
<comment type="caution">
    <text evidence="4">The sequence shown here is derived from an EMBL/GenBank/DDBJ whole genome shotgun (WGS) entry which is preliminary data.</text>
</comment>
<feature type="region of interest" description="Disordered" evidence="1">
    <location>
        <begin position="568"/>
        <end position="621"/>
    </location>
</feature>
<dbReference type="RefSeq" id="WP_315735854.1">
    <property type="nucleotide sequence ID" value="NZ_JAVYII010000011.1"/>
</dbReference>
<protein>
    <submittedName>
        <fullName evidence="4">VWA domain-containing protein</fullName>
    </submittedName>
</protein>
<feature type="transmembrane region" description="Helical" evidence="2">
    <location>
        <begin position="626"/>
        <end position="649"/>
    </location>
</feature>
<evidence type="ECO:0000313" key="4">
    <source>
        <dbReference type="EMBL" id="MDT9595277.1"/>
    </source>
</evidence>